<protein>
    <submittedName>
        <fullName evidence="1">Uncharacterized protein</fullName>
    </submittedName>
</protein>
<evidence type="ECO:0000313" key="1">
    <source>
        <dbReference type="EMBL" id="CUX53496.1"/>
    </source>
</evidence>
<organism evidence="1 2">
    <name type="scientific">Agrobacterium tumefaciens str. Kerr 14</name>
    <dbReference type="NCBI Taxonomy" id="1183424"/>
    <lineage>
        <taxon>Bacteria</taxon>
        <taxon>Pseudomonadati</taxon>
        <taxon>Pseudomonadota</taxon>
        <taxon>Alphaproteobacteria</taxon>
        <taxon>Hyphomicrobiales</taxon>
        <taxon>Rhizobiaceae</taxon>
        <taxon>Rhizobium/Agrobacterium group</taxon>
        <taxon>Agrobacterium</taxon>
        <taxon>Agrobacterium tumefaciens complex</taxon>
    </lineage>
</organism>
<dbReference type="Proteomes" id="UP000191897">
    <property type="component" value="Unassembled WGS sequence"/>
</dbReference>
<name>A0A1S7RJP9_AGRTU</name>
<sequence length="132" mass="14453">MPMRPWSKQVSALPFPAALFQVARMHRVPLASTVQRPSPMDFLPFSSVAATNLRPSAMKRPPPVSHFQVLSKYMSTTSLVLSGFGVFVPPAAWTALGTTTARQSTKAENPHLLIVVFITASSFIVRPYCRPA</sequence>
<proteinExistence type="predicted"/>
<dbReference type="EMBL" id="FBWC01000026">
    <property type="protein sequence ID" value="CUX53496.1"/>
    <property type="molecule type" value="Genomic_DNA"/>
</dbReference>
<reference evidence="1 2" key="1">
    <citation type="submission" date="2016-01" db="EMBL/GenBank/DDBJ databases">
        <authorList>
            <person name="Oliw E.H."/>
        </authorList>
    </citation>
    <scope>NUCLEOTIDE SEQUENCE [LARGE SCALE GENOMIC DNA]</scope>
    <source>
        <strain evidence="1 2">Kerr 14</strain>
    </source>
</reference>
<accession>A0A1S7RJP9</accession>
<evidence type="ECO:0000313" key="2">
    <source>
        <dbReference type="Proteomes" id="UP000191897"/>
    </source>
</evidence>
<dbReference type="AlphaFoldDB" id="A0A1S7RJP9"/>
<gene>
    <name evidence="1" type="ORF">AGR4C_Lc40087</name>
</gene>